<dbReference type="EMBL" id="MUJK01000003">
    <property type="protein sequence ID" value="POF42420.1"/>
    <property type="molecule type" value="Genomic_DNA"/>
</dbReference>
<accession>A0A2S3VR34</accession>
<name>A0A2S3VR34_9PSED</name>
<sequence>MTTNEQDSIEYGDILVPGADVGKYYWPWLIQPIGLEIFFKGSGMEKYPGHPAPEHFPRPKDVLDIEKKHGILAASQRFLEAPCLNYLEL</sequence>
<dbReference type="RefSeq" id="WP_103395211.1">
    <property type="nucleotide sequence ID" value="NZ_MUJK01000003.1"/>
</dbReference>
<evidence type="ECO:0000313" key="2">
    <source>
        <dbReference type="Proteomes" id="UP000237440"/>
    </source>
</evidence>
<reference evidence="2" key="1">
    <citation type="submission" date="2017-02" db="EMBL/GenBank/DDBJ databases">
        <authorList>
            <person name="Furmanczyk E.M."/>
        </authorList>
    </citation>
    <scope>NUCLEOTIDE SEQUENCE [LARGE SCALE GENOMIC DNA]</scope>
    <source>
        <strain evidence="2">AP3_22</strain>
    </source>
</reference>
<organism evidence="1 2">
    <name type="scientific">Pseudomonas laurylsulfativorans</name>
    <dbReference type="NCBI Taxonomy" id="1943631"/>
    <lineage>
        <taxon>Bacteria</taxon>
        <taxon>Pseudomonadati</taxon>
        <taxon>Pseudomonadota</taxon>
        <taxon>Gammaproteobacteria</taxon>
        <taxon>Pseudomonadales</taxon>
        <taxon>Pseudomonadaceae</taxon>
        <taxon>Pseudomonas</taxon>
    </lineage>
</organism>
<keyword evidence="2" id="KW-1185">Reference proteome</keyword>
<dbReference type="AlphaFoldDB" id="A0A2S3VR34"/>
<evidence type="ECO:0000313" key="1">
    <source>
        <dbReference type="EMBL" id="POF42420.1"/>
    </source>
</evidence>
<protein>
    <submittedName>
        <fullName evidence="1">Uncharacterized protein</fullName>
    </submittedName>
</protein>
<proteinExistence type="predicted"/>
<dbReference type="Proteomes" id="UP000237440">
    <property type="component" value="Unassembled WGS sequence"/>
</dbReference>
<gene>
    <name evidence="1" type="ORF">B0D71_13450</name>
</gene>
<comment type="caution">
    <text evidence="1">The sequence shown here is derived from an EMBL/GenBank/DDBJ whole genome shotgun (WGS) entry which is preliminary data.</text>
</comment>